<evidence type="ECO:0000313" key="2">
    <source>
        <dbReference type="Proteomes" id="UP000694920"/>
    </source>
</evidence>
<feature type="region of interest" description="Disordered" evidence="1">
    <location>
        <begin position="993"/>
        <end position="1029"/>
    </location>
</feature>
<dbReference type="KEGG" id="ccin:107268290"/>
<dbReference type="AlphaFoldDB" id="A0AAJ7BWW3"/>
<sequence length="1182" mass="133431">MYNNQKAESSVNSLTSEEEFDFCNAETGQKFIIKWSPPEEVKFFSKTRYASPRVFSKSVPRRNKSLARYRINRSLNFDIGHGRSEGLFKSPNSTAGSSSTLDGEKHLTRSAKIMRALNLKGSSFEAKTKRINKSLNFDLSPSPKRLLNSDKSSCDFDDAIATSSPKLSKSLNNIDTSNDSSISNALGTSIESIDENQNQTPSQHHRTVKKSLNYLTPSTRKNIRSSPEFKRHSPMYRSEIINNIMQIGMTPNLQSSKRTNSKLKKMNNEMTISTPRNLFNDFGDDENERPQTPENVFQVVPESMSAIKKSHKKERFSRRIGKSTAYKIDADTEKHEESFTNESIVLSPSEERPSTPQMNDSYPSPSYDVNSIKQSHKKDKSKKKAFSCHSDDDNSDAGSILNYSDDQEEDEEKEEDQEDYVPIECIVSSKSKKNITSWSDNIVQDSIPSDQNTNSELRNFIENNNEVQPQCLDSVKATEVTVLQEFGKNSENTQESREPPEPVDNESNLGGASSNNREELVEPLLDDSKAASSPKPMPQCSTSGDNWIRTPTVSREESGSTNRPTTPENHINFFHHIMTDSIKKSHKKIKDKNKKKLLRPRVLQQGIDAMESHVVLPVIRIQQDENVKDVISGKQTPTSPKSSADRACTPENVNSSRLLLSQYSSVKKSHKKDKHKKIVSSFVRRQKFFNRDNDYATYSQYDSEDCARVLDHSGSNYESAQEDMTTSTKSSKSNQDDSLDGIIDVNQLLSPKHQGTSKLSSNISPLDKTSPNKRKKSPSDSISKDLSLLLSNPEFSSVDYESAEDEFKIFTPIKKRRSLVTPNTVRLVERTINTEETSEDAERIDRSRCVTPIMSSKDHNMQSCGNDLMTPDKSNNTLPLMTEESSKDMQVQATTENPSGRSTPKNRSTAELIFNIDSIKKSHKKDKRSYGLRRSLISEQKRCDYGAKENNCASLDFRVPINYPTPNSKDCSYNSDRDDLEAFKSISDIESKELYSHDNSSPQPSTSYENPVVLGSNSKTESRATARTPPNCLKVQSYIKLLQTASIKRSHKKVRDRKRHNVTIKDPELSDDGSIFDDDDRMCSIESDDDDVKNKQNERNKKNNVSMDTSVSADEPVPLSNDLRSYEPNSLANMEQQIQQKLQRSADFSDDGSIFHTEEKIESALDEVDVDRSNAENSWSRD</sequence>
<dbReference type="Proteomes" id="UP000694920">
    <property type="component" value="Unplaced"/>
</dbReference>
<evidence type="ECO:0000256" key="1">
    <source>
        <dbReference type="SAM" id="MobiDB-lite"/>
    </source>
</evidence>
<evidence type="ECO:0000313" key="3">
    <source>
        <dbReference type="RefSeq" id="XP_015596411.1"/>
    </source>
</evidence>
<dbReference type="RefSeq" id="XP_015596411.1">
    <property type="nucleotide sequence ID" value="XM_015740925.2"/>
</dbReference>
<feature type="region of interest" description="Disordered" evidence="1">
    <location>
        <begin position="874"/>
        <end position="907"/>
    </location>
</feature>
<feature type="region of interest" description="Disordered" evidence="1">
    <location>
        <begin position="1049"/>
        <end position="1155"/>
    </location>
</feature>
<feature type="region of interest" description="Disordered" evidence="1">
    <location>
        <begin position="715"/>
        <end position="784"/>
    </location>
</feature>
<protein>
    <submittedName>
        <fullName evidence="3">Uncharacterized protein LOC107268290</fullName>
    </submittedName>
</protein>
<proteinExistence type="predicted"/>
<feature type="compositionally biased region" description="Basic residues" evidence="1">
    <location>
        <begin position="374"/>
        <end position="386"/>
    </location>
</feature>
<feature type="compositionally biased region" description="Polar residues" evidence="1">
    <location>
        <begin position="539"/>
        <end position="569"/>
    </location>
</feature>
<feature type="compositionally biased region" description="Polar residues" evidence="1">
    <location>
        <begin position="888"/>
        <end position="907"/>
    </location>
</feature>
<organism evidence="2 3">
    <name type="scientific">Cephus cinctus</name>
    <name type="common">Wheat stem sawfly</name>
    <dbReference type="NCBI Taxonomy" id="211228"/>
    <lineage>
        <taxon>Eukaryota</taxon>
        <taxon>Metazoa</taxon>
        <taxon>Ecdysozoa</taxon>
        <taxon>Arthropoda</taxon>
        <taxon>Hexapoda</taxon>
        <taxon>Insecta</taxon>
        <taxon>Pterygota</taxon>
        <taxon>Neoptera</taxon>
        <taxon>Endopterygota</taxon>
        <taxon>Hymenoptera</taxon>
        <taxon>Cephoidea</taxon>
        <taxon>Cephidae</taxon>
        <taxon>Cephus</taxon>
    </lineage>
</organism>
<feature type="compositionally biased region" description="Polar residues" evidence="1">
    <location>
        <begin position="715"/>
        <end position="733"/>
    </location>
</feature>
<gene>
    <name evidence="3" type="primary">LOC107268290</name>
</gene>
<feature type="compositionally biased region" description="Polar residues" evidence="1">
    <location>
        <begin position="505"/>
        <end position="514"/>
    </location>
</feature>
<keyword evidence="2" id="KW-1185">Reference proteome</keyword>
<feature type="compositionally biased region" description="Basic residues" evidence="1">
    <location>
        <begin position="1049"/>
        <end position="1062"/>
    </location>
</feature>
<feature type="region of interest" description="Disordered" evidence="1">
    <location>
        <begin position="327"/>
        <end position="422"/>
    </location>
</feature>
<feature type="region of interest" description="Disordered" evidence="1">
    <location>
        <begin position="527"/>
        <end position="569"/>
    </location>
</feature>
<feature type="region of interest" description="Disordered" evidence="1">
    <location>
        <begin position="486"/>
        <end position="514"/>
    </location>
</feature>
<feature type="compositionally biased region" description="Acidic residues" evidence="1">
    <location>
        <begin position="1069"/>
        <end position="1091"/>
    </location>
</feature>
<name>A0AAJ7BWW3_CEPCN</name>
<feature type="compositionally biased region" description="Basic and acidic residues" evidence="1">
    <location>
        <begin position="1092"/>
        <end position="1101"/>
    </location>
</feature>
<accession>A0AAJ7BWW3</accession>
<dbReference type="GeneID" id="107268290"/>
<reference evidence="3" key="1">
    <citation type="submission" date="2025-08" db="UniProtKB">
        <authorList>
            <consortium name="RefSeq"/>
        </authorList>
    </citation>
    <scope>IDENTIFICATION</scope>
</reference>
<feature type="compositionally biased region" description="Polar residues" evidence="1">
    <location>
        <begin position="747"/>
        <end position="769"/>
    </location>
</feature>
<feature type="compositionally biased region" description="Polar residues" evidence="1">
    <location>
        <begin position="1127"/>
        <end position="1143"/>
    </location>
</feature>
<feature type="compositionally biased region" description="Basic and acidic residues" evidence="1">
    <location>
        <begin position="328"/>
        <end position="338"/>
    </location>
</feature>
<feature type="compositionally biased region" description="Polar residues" evidence="1">
    <location>
        <begin position="354"/>
        <end position="369"/>
    </location>
</feature>
<feature type="compositionally biased region" description="Polar residues" evidence="1">
    <location>
        <begin position="997"/>
        <end position="1025"/>
    </location>
</feature>
<feature type="compositionally biased region" description="Acidic residues" evidence="1">
    <location>
        <begin position="405"/>
        <end position="421"/>
    </location>
</feature>